<evidence type="ECO:0000259" key="15">
    <source>
        <dbReference type="SMART" id="SM00936"/>
    </source>
</evidence>
<comment type="similarity">
    <text evidence="3 13">Belongs to the peptidase S11 family.</text>
</comment>
<evidence type="ECO:0000256" key="9">
    <source>
        <dbReference type="ARBA" id="ARBA00022960"/>
    </source>
</evidence>
<evidence type="ECO:0000256" key="11">
    <source>
        <dbReference type="ARBA" id="ARBA00023316"/>
    </source>
</evidence>
<keyword evidence="10" id="KW-0573">Peptidoglycan synthesis</keyword>
<sequence length="385" mass="42252">MKRVWALVLWLAVLAGVCPAGAATPTLSAKSAILMDAESGRILYAYQAEEERPIASTTKLMTALVALESTPDLETVIKVQPEWTTAGGSSMYLRAGEELTLRELLYGLMLSSGNDAALAVAGGCAGDVETFVEWMNRRARDLGMEHTHFSNPNGLEDEGNYSTARDMARLAQVCLANEKLREIVSTKTITVGERSLVNHNKLLWRYEGCIGLKTGYTDLAGRTLVSAAERDGQTLIAVTLFDRNDWEDHVALFDYGFETYPRQLLARAGKEFTRIPVEGSLKRYVPVVTYGEVSYPLTQAERVKVRIVLPDTVEAPVEQGAIAGELCFSLDGEPIGSTYLVYGQSVEDDRAGSGGLFSRLQDLWKGETASAPIPEPEIWMERVLF</sequence>
<feature type="chain" id="PRO_5045210090" description="serine-type D-Ala-D-Ala carboxypeptidase" evidence="14">
    <location>
        <begin position="23"/>
        <end position="385"/>
    </location>
</feature>
<keyword evidence="7 14" id="KW-0732">Signal</keyword>
<comment type="function">
    <text evidence="1">Removes C-terminal D-alanyl residues from sugar-peptide cell wall precursors.</text>
</comment>
<keyword evidence="11" id="KW-0961">Cell wall biogenesis/degradation</keyword>
<evidence type="ECO:0000256" key="5">
    <source>
        <dbReference type="ARBA" id="ARBA00022645"/>
    </source>
</evidence>
<dbReference type="Pfam" id="PF07943">
    <property type="entry name" value="PBP5_C"/>
    <property type="match status" value="1"/>
</dbReference>
<evidence type="ECO:0000313" key="17">
    <source>
        <dbReference type="Proteomes" id="UP000660021"/>
    </source>
</evidence>
<dbReference type="Gene3D" id="3.40.710.10">
    <property type="entry name" value="DD-peptidase/beta-lactamase superfamily"/>
    <property type="match status" value="1"/>
</dbReference>
<dbReference type="Gene3D" id="2.60.410.10">
    <property type="entry name" value="D-Ala-D-Ala carboxypeptidase, C-terminal domain"/>
    <property type="match status" value="1"/>
</dbReference>
<evidence type="ECO:0000256" key="3">
    <source>
        <dbReference type="ARBA" id="ARBA00007164"/>
    </source>
</evidence>
<dbReference type="RefSeq" id="WP_186963811.1">
    <property type="nucleotide sequence ID" value="NZ_JACOPR010000005.1"/>
</dbReference>
<feature type="domain" description="Peptidase S11 D-Ala-D-Ala carboxypeptidase A C-terminal" evidence="15">
    <location>
        <begin position="260"/>
        <end position="348"/>
    </location>
</feature>
<dbReference type="SUPFAM" id="SSF69189">
    <property type="entry name" value="Penicillin-binding protein associated domain"/>
    <property type="match status" value="1"/>
</dbReference>
<evidence type="ECO:0000256" key="13">
    <source>
        <dbReference type="RuleBase" id="RU004016"/>
    </source>
</evidence>
<dbReference type="InterPro" id="IPR012907">
    <property type="entry name" value="Peptidase_S11_C"/>
</dbReference>
<organism evidence="16 17">
    <name type="scientific">Pseudoflavonifractor hominis</name>
    <dbReference type="NCBI Taxonomy" id="2763059"/>
    <lineage>
        <taxon>Bacteria</taxon>
        <taxon>Bacillati</taxon>
        <taxon>Bacillota</taxon>
        <taxon>Clostridia</taxon>
        <taxon>Eubacteriales</taxon>
        <taxon>Oscillospiraceae</taxon>
        <taxon>Pseudoflavonifractor</taxon>
    </lineage>
</organism>
<dbReference type="InterPro" id="IPR037167">
    <property type="entry name" value="Peptidase_S11_C_sf"/>
</dbReference>
<dbReference type="Pfam" id="PF00768">
    <property type="entry name" value="Peptidase_S11"/>
    <property type="match status" value="1"/>
</dbReference>
<evidence type="ECO:0000256" key="10">
    <source>
        <dbReference type="ARBA" id="ARBA00022984"/>
    </source>
</evidence>
<dbReference type="Proteomes" id="UP000660021">
    <property type="component" value="Unassembled WGS sequence"/>
</dbReference>
<accession>A0ABR7HU52</accession>
<evidence type="ECO:0000256" key="14">
    <source>
        <dbReference type="SAM" id="SignalP"/>
    </source>
</evidence>
<evidence type="ECO:0000256" key="2">
    <source>
        <dbReference type="ARBA" id="ARBA00004752"/>
    </source>
</evidence>
<dbReference type="SMART" id="SM00936">
    <property type="entry name" value="PBP5_C"/>
    <property type="match status" value="1"/>
</dbReference>
<feature type="signal peptide" evidence="14">
    <location>
        <begin position="1"/>
        <end position="22"/>
    </location>
</feature>
<dbReference type="InterPro" id="IPR001967">
    <property type="entry name" value="Peptidase_S11_N"/>
</dbReference>
<dbReference type="GO" id="GO:0004180">
    <property type="term" value="F:carboxypeptidase activity"/>
    <property type="evidence" value="ECO:0007669"/>
    <property type="project" value="UniProtKB-KW"/>
</dbReference>
<dbReference type="SUPFAM" id="SSF56601">
    <property type="entry name" value="beta-lactamase/transpeptidase-like"/>
    <property type="match status" value="1"/>
</dbReference>
<dbReference type="PANTHER" id="PTHR21581">
    <property type="entry name" value="D-ALANYL-D-ALANINE CARBOXYPEPTIDASE"/>
    <property type="match status" value="1"/>
</dbReference>
<name>A0ABR7HU52_9FIRM</name>
<dbReference type="EC" id="3.4.16.4" evidence="4"/>
<dbReference type="EMBL" id="JACOPR010000005">
    <property type="protein sequence ID" value="MBC5731034.1"/>
    <property type="molecule type" value="Genomic_DNA"/>
</dbReference>
<keyword evidence="6" id="KW-0645">Protease</keyword>
<evidence type="ECO:0000313" key="16">
    <source>
        <dbReference type="EMBL" id="MBC5731034.1"/>
    </source>
</evidence>
<evidence type="ECO:0000256" key="8">
    <source>
        <dbReference type="ARBA" id="ARBA00022801"/>
    </source>
</evidence>
<proteinExistence type="inferred from homology"/>
<evidence type="ECO:0000256" key="7">
    <source>
        <dbReference type="ARBA" id="ARBA00022729"/>
    </source>
</evidence>
<dbReference type="InterPro" id="IPR018044">
    <property type="entry name" value="Peptidase_S11"/>
</dbReference>
<evidence type="ECO:0000256" key="12">
    <source>
        <dbReference type="ARBA" id="ARBA00034000"/>
    </source>
</evidence>
<keyword evidence="5 16" id="KW-0121">Carboxypeptidase</keyword>
<dbReference type="PRINTS" id="PR00725">
    <property type="entry name" value="DADACBPTASE1"/>
</dbReference>
<gene>
    <name evidence="16" type="ORF">H8S34_09360</name>
</gene>
<evidence type="ECO:0000256" key="6">
    <source>
        <dbReference type="ARBA" id="ARBA00022670"/>
    </source>
</evidence>
<dbReference type="InterPro" id="IPR012338">
    <property type="entry name" value="Beta-lactam/transpept-like"/>
</dbReference>
<comment type="pathway">
    <text evidence="2">Cell wall biogenesis; peptidoglycan biosynthesis.</text>
</comment>
<comment type="catalytic activity">
    <reaction evidence="12">
        <text>Preferential cleavage: (Ac)2-L-Lys-D-Ala-|-D-Ala. Also transpeptidation of peptidyl-alanyl moieties that are N-acyl substituents of D-alanine.</text>
        <dbReference type="EC" id="3.4.16.4"/>
    </reaction>
</comment>
<dbReference type="PANTHER" id="PTHR21581:SF33">
    <property type="entry name" value="D-ALANYL-D-ALANINE CARBOXYPEPTIDASE DACB"/>
    <property type="match status" value="1"/>
</dbReference>
<keyword evidence="17" id="KW-1185">Reference proteome</keyword>
<protein>
    <recommendedName>
        <fullName evidence="4">serine-type D-Ala-D-Ala carboxypeptidase</fullName>
        <ecNumber evidence="4">3.4.16.4</ecNumber>
    </recommendedName>
</protein>
<reference evidence="16 17" key="1">
    <citation type="submission" date="2020-08" db="EMBL/GenBank/DDBJ databases">
        <title>Genome public.</title>
        <authorList>
            <person name="Liu C."/>
            <person name="Sun Q."/>
        </authorList>
    </citation>
    <scope>NUCLEOTIDE SEQUENCE [LARGE SCALE GENOMIC DNA]</scope>
    <source>
        <strain evidence="16 17">New-38</strain>
    </source>
</reference>
<dbReference type="InterPro" id="IPR015956">
    <property type="entry name" value="Peniciliin-bd_prot_C_sf"/>
</dbReference>
<evidence type="ECO:0000256" key="4">
    <source>
        <dbReference type="ARBA" id="ARBA00012448"/>
    </source>
</evidence>
<keyword evidence="8" id="KW-0378">Hydrolase</keyword>
<evidence type="ECO:0000256" key="1">
    <source>
        <dbReference type="ARBA" id="ARBA00003217"/>
    </source>
</evidence>
<keyword evidence="9" id="KW-0133">Cell shape</keyword>
<comment type="caution">
    <text evidence="16">The sequence shown here is derived from an EMBL/GenBank/DDBJ whole genome shotgun (WGS) entry which is preliminary data.</text>
</comment>